<feature type="non-terminal residue" evidence="2">
    <location>
        <position position="1"/>
    </location>
</feature>
<evidence type="ECO:0000259" key="1">
    <source>
        <dbReference type="Pfam" id="PF13614"/>
    </source>
</evidence>
<accession>A0A3E2CBF6</accession>
<dbReference type="PANTHER" id="PTHR13696:SF99">
    <property type="entry name" value="COBYRINIC ACID AC-DIAMIDE SYNTHASE"/>
    <property type="match status" value="1"/>
</dbReference>
<reference evidence="2 3" key="1">
    <citation type="submission" date="2017-07" db="EMBL/GenBank/DDBJ databases">
        <title>A comparative genomics approach to explaining the enigmatic role of Gardnerella vaginalis in the vaginal microbiome.</title>
        <authorList>
            <person name="Vancuren S.J."/>
            <person name="Hill J.E."/>
        </authorList>
    </citation>
    <scope>NUCLEOTIDE SEQUENCE [LARGE SCALE GENOMIC DNA]</scope>
    <source>
        <strain evidence="2 3">WP023</strain>
    </source>
</reference>
<dbReference type="PANTHER" id="PTHR13696">
    <property type="entry name" value="P-LOOP CONTAINING NUCLEOSIDE TRIPHOSPHATE HYDROLASE"/>
    <property type="match status" value="1"/>
</dbReference>
<dbReference type="InterPro" id="IPR027417">
    <property type="entry name" value="P-loop_NTPase"/>
</dbReference>
<dbReference type="SUPFAM" id="SSF52540">
    <property type="entry name" value="P-loop containing nucleoside triphosphate hydrolases"/>
    <property type="match status" value="1"/>
</dbReference>
<dbReference type="InterPro" id="IPR025669">
    <property type="entry name" value="AAA_dom"/>
</dbReference>
<gene>
    <name evidence="2" type="ORF">CG405_04675</name>
</gene>
<dbReference type="EMBL" id="NNRU01000003">
    <property type="protein sequence ID" value="RFT29124.1"/>
    <property type="molecule type" value="Genomic_DNA"/>
</dbReference>
<dbReference type="Pfam" id="PF13614">
    <property type="entry name" value="AAA_31"/>
    <property type="match status" value="1"/>
</dbReference>
<feature type="non-terminal residue" evidence="2">
    <location>
        <position position="67"/>
    </location>
</feature>
<name>A0A3E2CBF6_GARVA</name>
<dbReference type="Gene3D" id="3.40.50.300">
    <property type="entry name" value="P-loop containing nucleotide triphosphate hydrolases"/>
    <property type="match status" value="1"/>
</dbReference>
<proteinExistence type="predicted"/>
<sequence>FRAPDALTTHGPARIIAMCNQKGGVGKTTSSINIAGALSQYGRRVLIVDFDPQGAATVGLGINANAL</sequence>
<feature type="domain" description="AAA" evidence="1">
    <location>
        <begin position="14"/>
        <end position="65"/>
    </location>
</feature>
<dbReference type="AlphaFoldDB" id="A0A3E2CBF6"/>
<dbReference type="InterPro" id="IPR050678">
    <property type="entry name" value="DNA_Partitioning_ATPase"/>
</dbReference>
<comment type="caution">
    <text evidence="2">The sequence shown here is derived from an EMBL/GenBank/DDBJ whole genome shotgun (WGS) entry which is preliminary data.</text>
</comment>
<evidence type="ECO:0000313" key="3">
    <source>
        <dbReference type="Proteomes" id="UP000258379"/>
    </source>
</evidence>
<organism evidence="2 3">
    <name type="scientific">Gardnerella vaginalis</name>
    <dbReference type="NCBI Taxonomy" id="2702"/>
    <lineage>
        <taxon>Bacteria</taxon>
        <taxon>Bacillati</taxon>
        <taxon>Actinomycetota</taxon>
        <taxon>Actinomycetes</taxon>
        <taxon>Bifidobacteriales</taxon>
        <taxon>Bifidobacteriaceae</taxon>
        <taxon>Gardnerella</taxon>
    </lineage>
</organism>
<dbReference type="CDD" id="cd02042">
    <property type="entry name" value="ParAB_family"/>
    <property type="match status" value="1"/>
</dbReference>
<protein>
    <submittedName>
        <fullName evidence="2">Chromosome partitioning ATPase</fullName>
    </submittedName>
</protein>
<dbReference type="Proteomes" id="UP000258379">
    <property type="component" value="Unassembled WGS sequence"/>
</dbReference>
<evidence type="ECO:0000313" key="2">
    <source>
        <dbReference type="EMBL" id="RFT29124.1"/>
    </source>
</evidence>